<keyword evidence="3" id="KW-1185">Reference proteome</keyword>
<dbReference type="Proteomes" id="UP001152320">
    <property type="component" value="Chromosome 1"/>
</dbReference>
<proteinExistence type="predicted"/>
<evidence type="ECO:0000313" key="2">
    <source>
        <dbReference type="EMBL" id="KAJ8048583.1"/>
    </source>
</evidence>
<comment type="caution">
    <text evidence="2">The sequence shown here is derived from an EMBL/GenBank/DDBJ whole genome shotgun (WGS) entry which is preliminary data.</text>
</comment>
<sequence length="93" mass="11003">MHCKLKEGANSPHQPEQDDTWVDMRAHQTRYRLRPDRKDGDEQSNRYVGFSEDERVFHKSPGFASESWRYLSVFRACLEGHETVFSVQSAAWW</sequence>
<accession>A0A9Q1HKN0</accession>
<organism evidence="2 3">
    <name type="scientific">Holothuria leucospilota</name>
    <name type="common">Black long sea cucumber</name>
    <name type="synonym">Mertensiothuria leucospilota</name>
    <dbReference type="NCBI Taxonomy" id="206669"/>
    <lineage>
        <taxon>Eukaryota</taxon>
        <taxon>Metazoa</taxon>
        <taxon>Echinodermata</taxon>
        <taxon>Eleutherozoa</taxon>
        <taxon>Echinozoa</taxon>
        <taxon>Holothuroidea</taxon>
        <taxon>Aspidochirotacea</taxon>
        <taxon>Aspidochirotida</taxon>
        <taxon>Holothuriidae</taxon>
        <taxon>Holothuria</taxon>
    </lineage>
</organism>
<name>A0A9Q1HKN0_HOLLE</name>
<dbReference type="EMBL" id="JAIZAY010000001">
    <property type="protein sequence ID" value="KAJ8048583.1"/>
    <property type="molecule type" value="Genomic_DNA"/>
</dbReference>
<gene>
    <name evidence="2" type="ORF">HOLleu_00949</name>
</gene>
<reference evidence="2" key="1">
    <citation type="submission" date="2021-10" db="EMBL/GenBank/DDBJ databases">
        <title>Tropical sea cucumber genome reveals ecological adaptation and Cuvierian tubules defense mechanism.</title>
        <authorList>
            <person name="Chen T."/>
        </authorList>
    </citation>
    <scope>NUCLEOTIDE SEQUENCE</scope>
    <source>
        <strain evidence="2">Nanhai2018</strain>
        <tissue evidence="2">Muscle</tissue>
    </source>
</reference>
<protein>
    <submittedName>
        <fullName evidence="2">Uncharacterized protein</fullName>
    </submittedName>
</protein>
<evidence type="ECO:0000256" key="1">
    <source>
        <dbReference type="SAM" id="MobiDB-lite"/>
    </source>
</evidence>
<feature type="region of interest" description="Disordered" evidence="1">
    <location>
        <begin position="1"/>
        <end position="25"/>
    </location>
</feature>
<evidence type="ECO:0000313" key="3">
    <source>
        <dbReference type="Proteomes" id="UP001152320"/>
    </source>
</evidence>
<dbReference type="AlphaFoldDB" id="A0A9Q1HKN0"/>